<dbReference type="Gene3D" id="1.50.10.20">
    <property type="match status" value="1"/>
</dbReference>
<evidence type="ECO:0000256" key="1">
    <source>
        <dbReference type="SAM" id="MobiDB-lite"/>
    </source>
</evidence>
<sequence>MTIEEIGSRRTGASAATGGRRRAAGRLGRAADELVADLVARPWGRSSASVYETGRLVALAPWLTGHAKRLRFLLAGQRADGGWGPPHPGYALVPTLSAAEALLSALCGGRPWPDGVGRAETARAAGRALDALASVLDGGLRDVPDMPAVEHITPALIESINGHLDRLPPDVPPGLARWAGRRLAPPAGMDGAFLAALRSHLVDGGNVPTKLLHALEIAGPAARRARSVVPEPLDGPGAANLADGAGAPPFAMVGASAAATAAWLGPDEPGTTGEEGAVRRYLEAAVAEHDGPVQVAVPVTNFERGWVLGWLARAGLAPEAPAGLLAELRASLGEHGAPGGTGLPPDADSSSGVLYALAVLGAPHPPDLLWEYETETHFSSWPGENGRSVTTNAHVLEAFGQYRASTGSDPSGRYSATIRKVASWLVEQQFADGRWEDRWHASPLYATACTAMALDAFGGPESSGAVARAVRWTIGAQRPDGSWGRWGGSAEETAYALQILALVRTDGAGTLQDAPGGAGGVAGAVARGAAYLRTATGAWWNETGDGFAEAPSGLPTLWHDKDLYNPITIVRAAVVGALHLAGDGRAASAG</sequence>
<proteinExistence type="predicted"/>
<gene>
    <name evidence="3" type="ORF">ACFQ11_27300</name>
</gene>
<dbReference type="InterPro" id="IPR008930">
    <property type="entry name" value="Terpenoid_cyclase/PrenylTrfase"/>
</dbReference>
<evidence type="ECO:0000313" key="3">
    <source>
        <dbReference type="EMBL" id="MFD0904118.1"/>
    </source>
</evidence>
<evidence type="ECO:0000313" key="4">
    <source>
        <dbReference type="Proteomes" id="UP001596972"/>
    </source>
</evidence>
<name>A0ABW3EUM9_9ACTN</name>
<dbReference type="Proteomes" id="UP001596972">
    <property type="component" value="Unassembled WGS sequence"/>
</dbReference>
<dbReference type="SUPFAM" id="SSF48239">
    <property type="entry name" value="Terpenoid cyclases/Protein prenyltransferases"/>
    <property type="match status" value="1"/>
</dbReference>
<dbReference type="InterPro" id="IPR032696">
    <property type="entry name" value="SQ_cyclase_C"/>
</dbReference>
<feature type="compositionally biased region" description="Low complexity" evidence="1">
    <location>
        <begin position="9"/>
        <end position="18"/>
    </location>
</feature>
<reference evidence="4" key="1">
    <citation type="journal article" date="2019" name="Int. J. Syst. Evol. Microbiol.">
        <title>The Global Catalogue of Microorganisms (GCM) 10K type strain sequencing project: providing services to taxonomists for standard genome sequencing and annotation.</title>
        <authorList>
            <consortium name="The Broad Institute Genomics Platform"/>
            <consortium name="The Broad Institute Genome Sequencing Center for Infectious Disease"/>
            <person name="Wu L."/>
            <person name="Ma J."/>
        </authorList>
    </citation>
    <scope>NUCLEOTIDE SEQUENCE [LARGE SCALE GENOMIC DNA]</scope>
    <source>
        <strain evidence="4">JCM 31202</strain>
    </source>
</reference>
<dbReference type="RefSeq" id="WP_378303646.1">
    <property type="nucleotide sequence ID" value="NZ_JBHTJA010000074.1"/>
</dbReference>
<dbReference type="EMBL" id="JBHTJA010000074">
    <property type="protein sequence ID" value="MFD0904118.1"/>
    <property type="molecule type" value="Genomic_DNA"/>
</dbReference>
<evidence type="ECO:0000259" key="2">
    <source>
        <dbReference type="Pfam" id="PF13243"/>
    </source>
</evidence>
<keyword evidence="4" id="KW-1185">Reference proteome</keyword>
<dbReference type="Pfam" id="PF13243">
    <property type="entry name" value="SQHop_cyclase_C"/>
    <property type="match status" value="1"/>
</dbReference>
<feature type="domain" description="Squalene cyclase C-terminal" evidence="2">
    <location>
        <begin position="392"/>
        <end position="547"/>
    </location>
</feature>
<comment type="caution">
    <text evidence="3">The sequence shown here is derived from an EMBL/GenBank/DDBJ whole genome shotgun (WGS) entry which is preliminary data.</text>
</comment>
<organism evidence="3 4">
    <name type="scientific">Actinomadura sediminis</name>
    <dbReference type="NCBI Taxonomy" id="1038904"/>
    <lineage>
        <taxon>Bacteria</taxon>
        <taxon>Bacillati</taxon>
        <taxon>Actinomycetota</taxon>
        <taxon>Actinomycetes</taxon>
        <taxon>Streptosporangiales</taxon>
        <taxon>Thermomonosporaceae</taxon>
        <taxon>Actinomadura</taxon>
    </lineage>
</organism>
<accession>A0ABW3EUM9</accession>
<feature type="region of interest" description="Disordered" evidence="1">
    <location>
        <begin position="1"/>
        <end position="22"/>
    </location>
</feature>
<protein>
    <recommendedName>
        <fullName evidence="2">Squalene cyclase C-terminal domain-containing protein</fullName>
    </recommendedName>
</protein>